<keyword evidence="9" id="KW-1185">Reference proteome</keyword>
<evidence type="ECO:0000256" key="1">
    <source>
        <dbReference type="ARBA" id="ARBA00002190"/>
    </source>
</evidence>
<dbReference type="Pfam" id="PF00872">
    <property type="entry name" value="Transposase_mut"/>
    <property type="match status" value="1"/>
</dbReference>
<gene>
    <name evidence="8" type="ORF">WIS52_31625</name>
</gene>
<protein>
    <recommendedName>
        <fullName evidence="6">Mutator family transposase</fullName>
    </recommendedName>
</protein>
<accession>A0ABV1KKQ5</accession>
<dbReference type="InterPro" id="IPR001207">
    <property type="entry name" value="Transposase_mutator"/>
</dbReference>
<dbReference type="PROSITE" id="PS01007">
    <property type="entry name" value="TRANSPOSASE_MUTATOR"/>
    <property type="match status" value="1"/>
</dbReference>
<dbReference type="EMBL" id="JBEDNQ010000022">
    <property type="protein sequence ID" value="MEQ3555038.1"/>
    <property type="molecule type" value="Genomic_DNA"/>
</dbReference>
<reference evidence="8 9" key="1">
    <citation type="submission" date="2024-03" db="EMBL/GenBank/DDBJ databases">
        <title>Draft genome sequence of Pseudonocardia nematodicida JCM 31783.</title>
        <authorList>
            <person name="Butdee W."/>
            <person name="Duangmal K."/>
        </authorList>
    </citation>
    <scope>NUCLEOTIDE SEQUENCE [LARGE SCALE GENOMIC DNA]</scope>
    <source>
        <strain evidence="8 9">JCM 31783</strain>
    </source>
</reference>
<keyword evidence="6" id="KW-0814">Transposable element</keyword>
<comment type="caution">
    <text evidence="8">The sequence shown here is derived from an EMBL/GenBank/DDBJ whole genome shotgun (WGS) entry which is preliminary data.</text>
</comment>
<keyword evidence="3 6" id="KW-0815">Transposition</keyword>
<dbReference type="PANTHER" id="PTHR33217:SF7">
    <property type="entry name" value="TRANSPOSASE FOR INSERTION SEQUENCE ELEMENT IS1081"/>
    <property type="match status" value="1"/>
</dbReference>
<proteinExistence type="inferred from homology"/>
<evidence type="ECO:0000256" key="3">
    <source>
        <dbReference type="ARBA" id="ARBA00022578"/>
    </source>
</evidence>
<name>A0ABV1KKQ5_9PSEU</name>
<evidence type="ECO:0000256" key="4">
    <source>
        <dbReference type="ARBA" id="ARBA00023125"/>
    </source>
</evidence>
<sequence>MTAPSSIDPTAFLHEQLAQASPDLLRQMLTTFISTLMSAEADAVCGAAYGERDQDRVNVRNGYRHREFDTRAGTLDVAIPKLRTGSYFPDWLLERRRRAERALTTVVATCYLLGVSTRRMEKLVDSLGITRLSKSQVSVMAADLDAHVAEFRARPLDQGPYTFVTADALVIKVREGGRVVNVHALLATGVNADGHREILGLQVTSGEDGAGWLGFFRDLTARGLHGVRLVTSDAHAGLVAAIGATLPGAAWQRCRTHYAANLMSATPKSSWPWVKTLLHSVYDQPDAASVHAQFDRVHAALDEKFPQVADHLDQARADVLAFTAFPREIWRQIWSNNPTERLNREIRRRTDVVGIFPDRDSIIRLVGAVLAEQHDEWAEGRRYFGLEILNRARAATDPSPTTEQEAAPTPTIPALSA</sequence>
<comment type="function">
    <text evidence="1 6">Required for the transposition of the insertion element.</text>
</comment>
<organism evidence="8 9">
    <name type="scientific">Pseudonocardia nematodicida</name>
    <dbReference type="NCBI Taxonomy" id="1206997"/>
    <lineage>
        <taxon>Bacteria</taxon>
        <taxon>Bacillati</taxon>
        <taxon>Actinomycetota</taxon>
        <taxon>Actinomycetes</taxon>
        <taxon>Pseudonocardiales</taxon>
        <taxon>Pseudonocardiaceae</taxon>
        <taxon>Pseudonocardia</taxon>
    </lineage>
</organism>
<feature type="region of interest" description="Disordered" evidence="7">
    <location>
        <begin position="394"/>
        <end position="417"/>
    </location>
</feature>
<evidence type="ECO:0000313" key="8">
    <source>
        <dbReference type="EMBL" id="MEQ3555038.1"/>
    </source>
</evidence>
<keyword evidence="5 6" id="KW-0233">DNA recombination</keyword>
<dbReference type="Proteomes" id="UP001494902">
    <property type="component" value="Unassembled WGS sequence"/>
</dbReference>
<feature type="compositionally biased region" description="Low complexity" evidence="7">
    <location>
        <begin position="400"/>
        <end position="417"/>
    </location>
</feature>
<evidence type="ECO:0000256" key="5">
    <source>
        <dbReference type="ARBA" id="ARBA00023172"/>
    </source>
</evidence>
<evidence type="ECO:0000256" key="6">
    <source>
        <dbReference type="RuleBase" id="RU365089"/>
    </source>
</evidence>
<comment type="similarity">
    <text evidence="2 6">Belongs to the transposase mutator family.</text>
</comment>
<keyword evidence="4 6" id="KW-0238">DNA-binding</keyword>
<dbReference type="PANTHER" id="PTHR33217">
    <property type="entry name" value="TRANSPOSASE FOR INSERTION SEQUENCE ELEMENT IS1081"/>
    <property type="match status" value="1"/>
</dbReference>
<evidence type="ECO:0000313" key="9">
    <source>
        <dbReference type="Proteomes" id="UP001494902"/>
    </source>
</evidence>
<evidence type="ECO:0000256" key="7">
    <source>
        <dbReference type="SAM" id="MobiDB-lite"/>
    </source>
</evidence>
<dbReference type="NCBIfam" id="NF033543">
    <property type="entry name" value="transpos_IS256"/>
    <property type="match status" value="1"/>
</dbReference>
<evidence type="ECO:0000256" key="2">
    <source>
        <dbReference type="ARBA" id="ARBA00010961"/>
    </source>
</evidence>
<dbReference type="RefSeq" id="WP_349302109.1">
    <property type="nucleotide sequence ID" value="NZ_JBEDNQ010000022.1"/>
</dbReference>